<organism evidence="1">
    <name type="scientific">marine sediment metagenome</name>
    <dbReference type="NCBI Taxonomy" id="412755"/>
    <lineage>
        <taxon>unclassified sequences</taxon>
        <taxon>metagenomes</taxon>
        <taxon>ecological metagenomes</taxon>
    </lineage>
</organism>
<sequence>KEADLLSKTQRFKDIQNIQAIVAIHRYSGIPLYSKSYSILEKHKKELFSGFIQAIITVGEEMVGKREVDQDITKIDNVDGSRTILELDFKYFYCLICDRQDLRMIFLLNEKASDRLKKLISDLSLGIMLDLSQLIENWDGAIHEFESQLPPVITKYVELYYKDAFKINDTKYIASIRKKSELNSMETRILNVIYSIAKNKQEFHLETIFDVVHEKNQDLIIDAIETLIDKQIIIPSNK</sequence>
<protein>
    <submittedName>
        <fullName evidence="1">Uncharacterized protein</fullName>
    </submittedName>
</protein>
<dbReference type="EMBL" id="BARW01024752">
    <property type="protein sequence ID" value="GAI95470.1"/>
    <property type="molecule type" value="Genomic_DNA"/>
</dbReference>
<reference evidence="1" key="1">
    <citation type="journal article" date="2014" name="Front. Microbiol.">
        <title>High frequency of phylogenetically diverse reductive dehalogenase-homologous genes in deep subseafloor sedimentary metagenomes.</title>
        <authorList>
            <person name="Kawai M."/>
            <person name="Futagami T."/>
            <person name="Toyoda A."/>
            <person name="Takaki Y."/>
            <person name="Nishi S."/>
            <person name="Hori S."/>
            <person name="Arai W."/>
            <person name="Tsubouchi T."/>
            <person name="Morono Y."/>
            <person name="Uchiyama I."/>
            <person name="Ito T."/>
            <person name="Fujiyama A."/>
            <person name="Inagaki F."/>
            <person name="Takami H."/>
        </authorList>
    </citation>
    <scope>NUCLEOTIDE SEQUENCE</scope>
    <source>
        <strain evidence="1">Expedition CK06-06</strain>
    </source>
</reference>
<comment type="caution">
    <text evidence="1">The sequence shown here is derived from an EMBL/GenBank/DDBJ whole genome shotgun (WGS) entry which is preliminary data.</text>
</comment>
<name>X1U6M7_9ZZZZ</name>
<proteinExistence type="predicted"/>
<accession>X1U6M7</accession>
<feature type="non-terminal residue" evidence="1">
    <location>
        <position position="1"/>
    </location>
</feature>
<evidence type="ECO:0000313" key="1">
    <source>
        <dbReference type="EMBL" id="GAI95470.1"/>
    </source>
</evidence>
<dbReference type="AlphaFoldDB" id="X1U6M7"/>
<gene>
    <name evidence="1" type="ORF">S12H4_40736</name>
</gene>